<reference evidence="2" key="1">
    <citation type="submission" date="2018-02" db="EMBL/GenBank/DDBJ databases">
        <title>Rhizophora mucronata_Transcriptome.</title>
        <authorList>
            <person name="Meera S.P."/>
            <person name="Sreeshan A."/>
            <person name="Augustine A."/>
        </authorList>
    </citation>
    <scope>NUCLEOTIDE SEQUENCE</scope>
    <source>
        <tissue evidence="2">Leaf</tissue>
    </source>
</reference>
<evidence type="ECO:0000256" key="1">
    <source>
        <dbReference type="SAM" id="MobiDB-lite"/>
    </source>
</evidence>
<organism evidence="2">
    <name type="scientific">Rhizophora mucronata</name>
    <name type="common">Asiatic mangrove</name>
    <dbReference type="NCBI Taxonomy" id="61149"/>
    <lineage>
        <taxon>Eukaryota</taxon>
        <taxon>Viridiplantae</taxon>
        <taxon>Streptophyta</taxon>
        <taxon>Embryophyta</taxon>
        <taxon>Tracheophyta</taxon>
        <taxon>Spermatophyta</taxon>
        <taxon>Magnoliopsida</taxon>
        <taxon>eudicotyledons</taxon>
        <taxon>Gunneridae</taxon>
        <taxon>Pentapetalae</taxon>
        <taxon>rosids</taxon>
        <taxon>fabids</taxon>
        <taxon>Malpighiales</taxon>
        <taxon>Rhizophoraceae</taxon>
        <taxon>Rhizophora</taxon>
    </lineage>
</organism>
<dbReference type="EMBL" id="GGEC01079919">
    <property type="protein sequence ID" value="MBX60403.1"/>
    <property type="molecule type" value="Transcribed_RNA"/>
</dbReference>
<feature type="compositionally biased region" description="Polar residues" evidence="1">
    <location>
        <begin position="30"/>
        <end position="50"/>
    </location>
</feature>
<sequence>MVNDRTEQNSILCVHLLPFSLSDQHSTTLSEHAITSSPKNIIPSGNNVRGSASEAPFLK</sequence>
<feature type="region of interest" description="Disordered" evidence="1">
    <location>
        <begin position="30"/>
        <end position="59"/>
    </location>
</feature>
<dbReference type="AlphaFoldDB" id="A0A2P2Q0E2"/>
<protein>
    <submittedName>
        <fullName evidence="2">Uncharacterized protein</fullName>
    </submittedName>
</protein>
<evidence type="ECO:0000313" key="2">
    <source>
        <dbReference type="EMBL" id="MBX60403.1"/>
    </source>
</evidence>
<proteinExistence type="predicted"/>
<name>A0A2P2Q0E2_RHIMU</name>
<accession>A0A2P2Q0E2</accession>